<protein>
    <recommendedName>
        <fullName evidence="4">Amyloid protein-binding protein 2</fullName>
    </recommendedName>
</protein>
<feature type="repeat" description="TPR" evidence="1">
    <location>
        <begin position="202"/>
        <end position="235"/>
    </location>
</feature>
<dbReference type="Pfam" id="PF13424">
    <property type="entry name" value="TPR_12"/>
    <property type="match status" value="1"/>
</dbReference>
<dbReference type="PANTHER" id="PTHR46575">
    <property type="entry name" value="AMYLOID PROTEIN-BINDING PROTEIN 2"/>
    <property type="match status" value="1"/>
</dbReference>
<evidence type="ECO:0000313" key="3">
    <source>
        <dbReference type="Proteomes" id="UP001153737"/>
    </source>
</evidence>
<dbReference type="OrthoDB" id="7103806at2759"/>
<proteinExistence type="predicted"/>
<dbReference type="InterPro" id="IPR019734">
    <property type="entry name" value="TPR_rpt"/>
</dbReference>
<dbReference type="PANTHER" id="PTHR46575:SF1">
    <property type="entry name" value="AMYLOID PROTEIN-BINDING PROTEIN 2"/>
    <property type="match status" value="1"/>
</dbReference>
<dbReference type="SMART" id="SM00028">
    <property type="entry name" value="TPR"/>
    <property type="match status" value="3"/>
</dbReference>
<dbReference type="GO" id="GO:0031462">
    <property type="term" value="C:Cul2-RING ubiquitin ligase complex"/>
    <property type="evidence" value="ECO:0007669"/>
    <property type="project" value="TreeGrafter"/>
</dbReference>
<sequence length="572" mass="66043">MLKSPENLYNICINVAVADCVSACKLCKKEYRSLPNNVLFDFYYKMFLEKRLCLLAVELSDLEVFSRVLSVKHQRTKFLKSFQSLIDHGTKIPDELISGYIYFCKNKNPEDTLAIGLGLKIGAFFNEGGLFSHSIDVLNFTETMCNKRNRDITTLRMLLDCYHKRIYAESVYCEFEKAANTFRSAQKIITELERFNAVPNLAGLYSNFSLLYFTRSEYDEAFSWSEKALKLLTDDLPPKIIIEVLRQASKSCVVKRKFEPAGLLIKQAVNLASSLYKIDNHPHYSDTLLDYGFYLLNFDSIQESVTIYEKALSIRKEVFEEKNIHIALGLEDLAYALYVNEYSSGRFYSARDNAERSIRIMDRILPKNHLLLASVKRVKALILEEIALDERMNVELQTRYLEEAEQLHSYALALSLQAFGERNVQTAKHYGNLGRLYQSMKRYAEAEAMHLQAIAIKEELLGADDYEVGLSTGHLASLYNYHMKRHRDAERLYLRSIDINVKLFGAAYSGLEYDYRGLVNVYTKLIDVPKMAVYTGKMREWKALRERVGRQDSEGQLAPLRQVVDEFFKMCE</sequence>
<dbReference type="PROSITE" id="PS50005">
    <property type="entry name" value="TPR"/>
    <property type="match status" value="1"/>
</dbReference>
<evidence type="ECO:0000313" key="2">
    <source>
        <dbReference type="EMBL" id="CAG9812544.1"/>
    </source>
</evidence>
<dbReference type="Proteomes" id="UP001153737">
    <property type="component" value="Chromosome 1"/>
</dbReference>
<dbReference type="AlphaFoldDB" id="A0A9N9WZZ6"/>
<dbReference type="GO" id="GO:0043161">
    <property type="term" value="P:proteasome-mediated ubiquitin-dependent protein catabolic process"/>
    <property type="evidence" value="ECO:0007669"/>
    <property type="project" value="TreeGrafter"/>
</dbReference>
<reference evidence="2" key="2">
    <citation type="submission" date="2022-10" db="EMBL/GenBank/DDBJ databases">
        <authorList>
            <consortium name="ENA_rothamsted_submissions"/>
            <consortium name="culmorum"/>
            <person name="King R."/>
        </authorList>
    </citation>
    <scope>NUCLEOTIDE SEQUENCE</scope>
</reference>
<evidence type="ECO:0000256" key="1">
    <source>
        <dbReference type="PROSITE-ProRule" id="PRU00339"/>
    </source>
</evidence>
<dbReference type="EMBL" id="OU896707">
    <property type="protein sequence ID" value="CAG9812544.1"/>
    <property type="molecule type" value="Genomic_DNA"/>
</dbReference>
<accession>A0A9N9WZZ6</accession>
<organism evidence="2 3">
    <name type="scientific">Phaedon cochleariae</name>
    <name type="common">Mustard beetle</name>
    <dbReference type="NCBI Taxonomy" id="80249"/>
    <lineage>
        <taxon>Eukaryota</taxon>
        <taxon>Metazoa</taxon>
        <taxon>Ecdysozoa</taxon>
        <taxon>Arthropoda</taxon>
        <taxon>Hexapoda</taxon>
        <taxon>Insecta</taxon>
        <taxon>Pterygota</taxon>
        <taxon>Neoptera</taxon>
        <taxon>Endopterygota</taxon>
        <taxon>Coleoptera</taxon>
        <taxon>Polyphaga</taxon>
        <taxon>Cucujiformia</taxon>
        <taxon>Chrysomeloidea</taxon>
        <taxon>Chrysomelidae</taxon>
        <taxon>Chrysomelinae</taxon>
        <taxon>Chrysomelini</taxon>
        <taxon>Phaedon</taxon>
    </lineage>
</organism>
<gene>
    <name evidence="2" type="ORF">PHAECO_LOCUS1117</name>
</gene>
<evidence type="ECO:0008006" key="4">
    <source>
        <dbReference type="Google" id="ProtNLM"/>
    </source>
</evidence>
<reference evidence="2" key="1">
    <citation type="submission" date="2022-01" db="EMBL/GenBank/DDBJ databases">
        <authorList>
            <person name="King R."/>
        </authorList>
    </citation>
    <scope>NUCLEOTIDE SEQUENCE</scope>
</reference>
<dbReference type="InterPro" id="IPR011990">
    <property type="entry name" value="TPR-like_helical_dom_sf"/>
</dbReference>
<keyword evidence="1" id="KW-0802">TPR repeat</keyword>
<keyword evidence="3" id="KW-1185">Reference proteome</keyword>
<dbReference type="SUPFAM" id="SSF48452">
    <property type="entry name" value="TPR-like"/>
    <property type="match status" value="2"/>
</dbReference>
<dbReference type="Gene3D" id="1.25.40.10">
    <property type="entry name" value="Tetratricopeptide repeat domain"/>
    <property type="match status" value="3"/>
</dbReference>
<name>A0A9N9WZZ6_PHACE</name>
<dbReference type="InterPro" id="IPR042476">
    <property type="entry name" value="APPBP2"/>
</dbReference>
<dbReference type="GO" id="GO:1990756">
    <property type="term" value="F:ubiquitin-like ligase-substrate adaptor activity"/>
    <property type="evidence" value="ECO:0007669"/>
    <property type="project" value="TreeGrafter"/>
</dbReference>
<dbReference type="GO" id="GO:0006886">
    <property type="term" value="P:intracellular protein transport"/>
    <property type="evidence" value="ECO:0007669"/>
    <property type="project" value="InterPro"/>
</dbReference>